<keyword evidence="4" id="KW-0107">Calcium channel</keyword>
<dbReference type="Proteomes" id="UP001497482">
    <property type="component" value="Chromosome 13"/>
</dbReference>
<dbReference type="GO" id="GO:0098703">
    <property type="term" value="P:calcium ion import across plasma membrane"/>
    <property type="evidence" value="ECO:0007669"/>
    <property type="project" value="TreeGrafter"/>
</dbReference>
<dbReference type="Gene3D" id="1.20.120.350">
    <property type="entry name" value="Voltage-gated potassium channels. Chain C"/>
    <property type="match status" value="1"/>
</dbReference>
<keyword evidence="8" id="KW-1133">Transmembrane helix</keyword>
<dbReference type="InterPro" id="IPR050599">
    <property type="entry name" value="VDCC_alpha-1_subunit"/>
</dbReference>
<accession>A0AAV2JQB6</accession>
<evidence type="ECO:0000256" key="3">
    <source>
        <dbReference type="ARBA" id="ARBA00022568"/>
    </source>
</evidence>
<evidence type="ECO:0000259" key="12">
    <source>
        <dbReference type="Pfam" id="PF00520"/>
    </source>
</evidence>
<evidence type="ECO:0000256" key="2">
    <source>
        <dbReference type="ARBA" id="ARBA00022448"/>
    </source>
</evidence>
<dbReference type="PANTHER" id="PTHR45628:SF37">
    <property type="entry name" value="VOLTAGE-DEPENDENT T-TYPE CALCIUM CHANNEL SUBUNIT ALPHA-1H"/>
    <property type="match status" value="1"/>
</dbReference>
<evidence type="ECO:0000256" key="8">
    <source>
        <dbReference type="ARBA" id="ARBA00022989"/>
    </source>
</evidence>
<evidence type="ECO:0000256" key="9">
    <source>
        <dbReference type="ARBA" id="ARBA00023065"/>
    </source>
</evidence>
<sequence length="75" mass="8505">MSHFCRTPQVVSLGLVLGSDSYLRCRWNVLDGILVSMSMIDMIVTLADPSHNNAEKSMLGIFKVLRLLRTMRPLR</sequence>
<evidence type="ECO:0000256" key="4">
    <source>
        <dbReference type="ARBA" id="ARBA00022673"/>
    </source>
</evidence>
<dbReference type="EMBL" id="OZ035835">
    <property type="protein sequence ID" value="CAL1577524.1"/>
    <property type="molecule type" value="Genomic_DNA"/>
</dbReference>
<evidence type="ECO:0000256" key="7">
    <source>
        <dbReference type="ARBA" id="ARBA00022882"/>
    </source>
</evidence>
<keyword evidence="2" id="KW-0813">Transport</keyword>
<organism evidence="13 14">
    <name type="scientific">Knipowitschia caucasica</name>
    <name type="common">Caucasian dwarf goby</name>
    <name type="synonym">Pomatoschistus caucasicus</name>
    <dbReference type="NCBI Taxonomy" id="637954"/>
    <lineage>
        <taxon>Eukaryota</taxon>
        <taxon>Metazoa</taxon>
        <taxon>Chordata</taxon>
        <taxon>Craniata</taxon>
        <taxon>Vertebrata</taxon>
        <taxon>Euteleostomi</taxon>
        <taxon>Actinopterygii</taxon>
        <taxon>Neopterygii</taxon>
        <taxon>Teleostei</taxon>
        <taxon>Neoteleostei</taxon>
        <taxon>Acanthomorphata</taxon>
        <taxon>Gobiaria</taxon>
        <taxon>Gobiiformes</taxon>
        <taxon>Gobioidei</taxon>
        <taxon>Gobiidae</taxon>
        <taxon>Gobiinae</taxon>
        <taxon>Knipowitschia</taxon>
    </lineage>
</organism>
<dbReference type="InterPro" id="IPR027359">
    <property type="entry name" value="Volt_channel_dom_sf"/>
</dbReference>
<name>A0AAV2JQB6_KNICA</name>
<keyword evidence="3" id="KW-0109">Calcium transport</keyword>
<dbReference type="AlphaFoldDB" id="A0AAV2JQB6"/>
<evidence type="ECO:0000256" key="11">
    <source>
        <dbReference type="ARBA" id="ARBA00023303"/>
    </source>
</evidence>
<keyword evidence="5" id="KW-0812">Transmembrane</keyword>
<feature type="domain" description="Ion transport" evidence="12">
    <location>
        <begin position="17"/>
        <end position="75"/>
    </location>
</feature>
<evidence type="ECO:0000256" key="5">
    <source>
        <dbReference type="ARBA" id="ARBA00022692"/>
    </source>
</evidence>
<keyword evidence="11" id="KW-0407">Ion channel</keyword>
<evidence type="ECO:0000256" key="6">
    <source>
        <dbReference type="ARBA" id="ARBA00022837"/>
    </source>
</evidence>
<dbReference type="InterPro" id="IPR005821">
    <property type="entry name" value="Ion_trans_dom"/>
</dbReference>
<keyword evidence="6" id="KW-0106">Calcium</keyword>
<evidence type="ECO:0000256" key="1">
    <source>
        <dbReference type="ARBA" id="ARBA00004141"/>
    </source>
</evidence>
<dbReference type="PANTHER" id="PTHR45628">
    <property type="entry name" value="VOLTAGE-DEPENDENT CALCIUM CHANNEL TYPE A SUBUNIT ALPHA-1"/>
    <property type="match status" value="1"/>
</dbReference>
<gene>
    <name evidence="13" type="ORF">KC01_LOCUS8864</name>
</gene>
<proteinExistence type="predicted"/>
<protein>
    <recommendedName>
        <fullName evidence="12">Ion transport domain-containing protein</fullName>
    </recommendedName>
</protein>
<dbReference type="GO" id="GO:0005891">
    <property type="term" value="C:voltage-gated calcium channel complex"/>
    <property type="evidence" value="ECO:0007669"/>
    <property type="project" value="TreeGrafter"/>
</dbReference>
<comment type="subcellular location">
    <subcellularLocation>
        <location evidence="1">Membrane</location>
        <topology evidence="1">Multi-pass membrane protein</topology>
    </subcellularLocation>
</comment>
<keyword evidence="9" id="KW-0406">Ion transport</keyword>
<reference evidence="13 14" key="1">
    <citation type="submission" date="2024-04" db="EMBL/GenBank/DDBJ databases">
        <authorList>
            <person name="Waldvogel A.-M."/>
            <person name="Schoenle A."/>
        </authorList>
    </citation>
    <scope>NUCLEOTIDE SEQUENCE [LARGE SCALE GENOMIC DNA]</scope>
</reference>
<dbReference type="Pfam" id="PF00520">
    <property type="entry name" value="Ion_trans"/>
    <property type="match status" value="1"/>
</dbReference>
<keyword evidence="7" id="KW-0851">Voltage-gated channel</keyword>
<keyword evidence="14" id="KW-1185">Reference proteome</keyword>
<evidence type="ECO:0000313" key="14">
    <source>
        <dbReference type="Proteomes" id="UP001497482"/>
    </source>
</evidence>
<keyword evidence="10" id="KW-0472">Membrane</keyword>
<dbReference type="GO" id="GO:0008331">
    <property type="term" value="F:high voltage-gated calcium channel activity"/>
    <property type="evidence" value="ECO:0007669"/>
    <property type="project" value="TreeGrafter"/>
</dbReference>
<evidence type="ECO:0000313" key="13">
    <source>
        <dbReference type="EMBL" id="CAL1577524.1"/>
    </source>
</evidence>
<evidence type="ECO:0000256" key="10">
    <source>
        <dbReference type="ARBA" id="ARBA00023136"/>
    </source>
</evidence>